<dbReference type="PANTHER" id="PTHR30337">
    <property type="entry name" value="COMPONENT OF ATP-DEPENDENT DSDNA EXONUCLEASE"/>
    <property type="match status" value="1"/>
</dbReference>
<organism evidence="11 12">
    <name type="scientific">Tepidibacillus decaturensis</name>
    <dbReference type="NCBI Taxonomy" id="1413211"/>
    <lineage>
        <taxon>Bacteria</taxon>
        <taxon>Bacillati</taxon>
        <taxon>Bacillota</taxon>
        <taxon>Bacilli</taxon>
        <taxon>Bacillales</taxon>
        <taxon>Bacillaceae</taxon>
        <taxon>Tepidibacillus</taxon>
    </lineage>
</organism>
<dbReference type="InterPro" id="IPR026843">
    <property type="entry name" value="SbcD_C"/>
</dbReference>
<keyword evidence="8" id="KW-0255">Endonuclease</keyword>
<comment type="subunit">
    <text evidence="2 8">Heterodimer of SbcC and SbcD.</text>
</comment>
<keyword evidence="5 8" id="KW-0378">Hydrolase</keyword>
<evidence type="ECO:0000313" key="11">
    <source>
        <dbReference type="EMBL" id="KXG43576.1"/>
    </source>
</evidence>
<evidence type="ECO:0000256" key="5">
    <source>
        <dbReference type="ARBA" id="ARBA00022801"/>
    </source>
</evidence>
<dbReference type="Proteomes" id="UP000070352">
    <property type="component" value="Unassembled WGS sequence"/>
</dbReference>
<comment type="caution">
    <text evidence="11">The sequence shown here is derived from an EMBL/GenBank/DDBJ whole genome shotgun (WGS) entry which is preliminary data.</text>
</comment>
<proteinExistence type="inferred from homology"/>
<evidence type="ECO:0000313" key="12">
    <source>
        <dbReference type="Proteomes" id="UP000070352"/>
    </source>
</evidence>
<evidence type="ECO:0000256" key="7">
    <source>
        <dbReference type="ARBA" id="ARBA00023172"/>
    </source>
</evidence>
<evidence type="ECO:0000259" key="9">
    <source>
        <dbReference type="Pfam" id="PF00149"/>
    </source>
</evidence>
<sequence length="412" mass="47268">MRVLHTADWHLGKTLEGRDRQNEQIEVMDEICQIADDEKIDLVLIAGDIYQSVNPPAWAEHLFYETIHRLSNYGKRGVVVIAGNHDQPERIRAANPLADKQGIYLLGLPTDEIYPSQLKNHGQVYAEKTGIGWLELYLPTANQTAMVSTLPYPSESRLKQLFHESADVKEIRESYSAFVHQWFQSQRSIFRANTVNLAMSHLFVQGGQASDSEIEIQVGGAYTVNPIHIPDFFQYIALGHLHRPQDVKGTLSLTRYAGSPLAYSFSEANHKKSVTIFDVNPNDSVQPYEIYLSSGKLLIQKKIKNGIPELEEWLTNEGTTPAWIDLELHMPHPLSMEEIQRIRKMNEGFIHIRVVTPELEQAMEAIEMQSKQPSELFKRFYQQRIGAEPRKEIVDLFLKLFQQQNDEEVEEY</sequence>
<dbReference type="PANTHER" id="PTHR30337:SF0">
    <property type="entry name" value="NUCLEASE SBCCD SUBUNIT D"/>
    <property type="match status" value="1"/>
</dbReference>
<dbReference type="Pfam" id="PF12320">
    <property type="entry name" value="SbcD_C"/>
    <property type="match status" value="1"/>
</dbReference>
<dbReference type="STRING" id="1413211.U473_05780"/>
<keyword evidence="4 8" id="KW-0540">Nuclease</keyword>
<dbReference type="RefSeq" id="WP_068724250.1">
    <property type="nucleotide sequence ID" value="NZ_LSKU01000001.1"/>
</dbReference>
<keyword evidence="7 8" id="KW-0233">DNA recombination</keyword>
<dbReference type="SUPFAM" id="SSF56300">
    <property type="entry name" value="Metallo-dependent phosphatases"/>
    <property type="match status" value="1"/>
</dbReference>
<evidence type="ECO:0000256" key="8">
    <source>
        <dbReference type="RuleBase" id="RU363069"/>
    </source>
</evidence>
<keyword evidence="6 8" id="KW-0269">Exonuclease</keyword>
<dbReference type="Gene3D" id="3.60.21.10">
    <property type="match status" value="1"/>
</dbReference>
<dbReference type="AlphaFoldDB" id="A0A135L3K4"/>
<evidence type="ECO:0000259" key="10">
    <source>
        <dbReference type="Pfam" id="PF12320"/>
    </source>
</evidence>
<feature type="domain" description="Calcineurin-like phosphoesterase" evidence="9">
    <location>
        <begin position="1"/>
        <end position="244"/>
    </location>
</feature>
<dbReference type="GO" id="GO:0006260">
    <property type="term" value="P:DNA replication"/>
    <property type="evidence" value="ECO:0007669"/>
    <property type="project" value="UniProtKB-KW"/>
</dbReference>
<evidence type="ECO:0000256" key="6">
    <source>
        <dbReference type="ARBA" id="ARBA00022839"/>
    </source>
</evidence>
<dbReference type="InterPro" id="IPR050535">
    <property type="entry name" value="DNA_Repair-Maintenance_Comp"/>
</dbReference>
<evidence type="ECO:0000256" key="4">
    <source>
        <dbReference type="ARBA" id="ARBA00022722"/>
    </source>
</evidence>
<evidence type="ECO:0000256" key="2">
    <source>
        <dbReference type="ARBA" id="ARBA00011322"/>
    </source>
</evidence>
<dbReference type="EMBL" id="LSKU01000001">
    <property type="protein sequence ID" value="KXG43576.1"/>
    <property type="molecule type" value="Genomic_DNA"/>
</dbReference>
<gene>
    <name evidence="8" type="primary">sbcD</name>
    <name evidence="11" type="ORF">U473_05780</name>
</gene>
<dbReference type="GO" id="GO:0004519">
    <property type="term" value="F:endonuclease activity"/>
    <property type="evidence" value="ECO:0007669"/>
    <property type="project" value="UniProtKB-KW"/>
</dbReference>
<dbReference type="InterPro" id="IPR004593">
    <property type="entry name" value="SbcD"/>
</dbReference>
<dbReference type="NCBIfam" id="TIGR00619">
    <property type="entry name" value="sbcd"/>
    <property type="match status" value="1"/>
</dbReference>
<dbReference type="InterPro" id="IPR029052">
    <property type="entry name" value="Metallo-depent_PP-like"/>
</dbReference>
<dbReference type="OrthoDB" id="9773856at2"/>
<feature type="domain" description="Nuclease SbcCD subunit D C-terminal" evidence="10">
    <location>
        <begin position="304"/>
        <end position="383"/>
    </location>
</feature>
<protein>
    <recommendedName>
        <fullName evidence="3 8">Nuclease SbcCD subunit D</fullName>
    </recommendedName>
</protein>
<keyword evidence="8" id="KW-0235">DNA replication</keyword>
<evidence type="ECO:0000256" key="3">
    <source>
        <dbReference type="ARBA" id="ARBA00013365"/>
    </source>
</evidence>
<name>A0A135L3K4_9BACI</name>
<reference evidence="11 12" key="1">
    <citation type="submission" date="2016-02" db="EMBL/GenBank/DDBJ databases">
        <title>Draft Genome for Tepidibacillus decaturensis nov. sp. Strain Z9, an Anaerobic, Moderately Thermophilic and Heterotrophic Bacterium from Deep Subsurface of the Illinois Basin, USA.</title>
        <authorList>
            <person name="Dong Y."/>
            <person name="Chang J.Y."/>
            <person name="Sanford R."/>
            <person name="Fouke B.W."/>
        </authorList>
    </citation>
    <scope>NUCLEOTIDE SEQUENCE [LARGE SCALE GENOMIC DNA]</scope>
    <source>
        <strain evidence="11 12">Z9</strain>
    </source>
</reference>
<dbReference type="CDD" id="cd00840">
    <property type="entry name" value="MPP_Mre11_N"/>
    <property type="match status" value="1"/>
</dbReference>
<dbReference type="InterPro" id="IPR041796">
    <property type="entry name" value="Mre11_N"/>
</dbReference>
<evidence type="ECO:0000256" key="1">
    <source>
        <dbReference type="ARBA" id="ARBA00010555"/>
    </source>
</evidence>
<dbReference type="Pfam" id="PF00149">
    <property type="entry name" value="Metallophos"/>
    <property type="match status" value="1"/>
</dbReference>
<comment type="similarity">
    <text evidence="1 8">Belongs to the SbcD family.</text>
</comment>
<dbReference type="GO" id="GO:0008408">
    <property type="term" value="F:3'-5' exonuclease activity"/>
    <property type="evidence" value="ECO:0007669"/>
    <property type="project" value="InterPro"/>
</dbReference>
<dbReference type="GO" id="GO:0006310">
    <property type="term" value="P:DNA recombination"/>
    <property type="evidence" value="ECO:0007669"/>
    <property type="project" value="UniProtKB-KW"/>
</dbReference>
<accession>A0A135L3K4</accession>
<dbReference type="InterPro" id="IPR004843">
    <property type="entry name" value="Calcineurin-like_PHP"/>
</dbReference>
<keyword evidence="12" id="KW-1185">Reference proteome</keyword>
<comment type="function">
    <text evidence="8">SbcCD cleaves DNA hairpin structures. These structures can inhibit DNA replication and are intermediates in certain DNA recombination reactions. The complex acts as a 3'-&gt;5' double strand exonuclease that can open hairpins. It also has a 5' single-strand endonuclease activity.</text>
</comment>